<proteinExistence type="predicted"/>
<sequence>MQSRFWAAAGNNRTHRAYWTMRGRVLADDRAKTRLYRCDASGRPMGGPRLDLATITFPCDKFCVRAFATRRAERFGRPFPDTVNL</sequence>
<accession>M5EXR0</accession>
<keyword evidence="2" id="KW-1185">Reference proteome</keyword>
<reference evidence="1 2" key="1">
    <citation type="submission" date="2013-02" db="EMBL/GenBank/DDBJ databases">
        <authorList>
            <person name="Genoscope - CEA"/>
        </authorList>
    </citation>
    <scope>NUCLEOTIDE SEQUENCE [LARGE SCALE GENOMIC DNA]</scope>
    <source>
        <strain evidence="1 2">STM 2683</strain>
    </source>
</reference>
<name>M5EXR0_9HYPH</name>
<evidence type="ECO:0000313" key="2">
    <source>
        <dbReference type="Proteomes" id="UP000012062"/>
    </source>
</evidence>
<dbReference type="EMBL" id="CAUM01000149">
    <property type="protein sequence ID" value="CCV08798.1"/>
    <property type="molecule type" value="Genomic_DNA"/>
</dbReference>
<protein>
    <submittedName>
        <fullName evidence="1">Uncharacterized protein</fullName>
    </submittedName>
</protein>
<organism evidence="1 2">
    <name type="scientific">Mesorhizobium metallidurans STM 2683</name>
    <dbReference type="NCBI Taxonomy" id="1297569"/>
    <lineage>
        <taxon>Bacteria</taxon>
        <taxon>Pseudomonadati</taxon>
        <taxon>Pseudomonadota</taxon>
        <taxon>Alphaproteobacteria</taxon>
        <taxon>Hyphomicrobiales</taxon>
        <taxon>Phyllobacteriaceae</taxon>
        <taxon>Mesorhizobium</taxon>
    </lineage>
</organism>
<dbReference type="AlphaFoldDB" id="M5EXR0"/>
<dbReference type="Proteomes" id="UP000012062">
    <property type="component" value="Unassembled WGS sequence"/>
</dbReference>
<comment type="caution">
    <text evidence="1">The sequence shown here is derived from an EMBL/GenBank/DDBJ whole genome shotgun (WGS) entry which is preliminary data.</text>
</comment>
<evidence type="ECO:0000313" key="1">
    <source>
        <dbReference type="EMBL" id="CCV08798.1"/>
    </source>
</evidence>
<dbReference type="STRING" id="1297569.MESS2_790090"/>
<gene>
    <name evidence="1" type="ORF">MESS2_790090</name>
</gene>